<evidence type="ECO:0000256" key="2">
    <source>
        <dbReference type="SAM" id="MobiDB-lite"/>
    </source>
</evidence>
<proteinExistence type="inferred from homology"/>
<dbReference type="STRING" id="418985.A0A1V9XGU5"/>
<protein>
    <recommendedName>
        <fullName evidence="3">SS18 N-terminal domain-containing protein</fullName>
    </recommendedName>
</protein>
<feature type="compositionally biased region" description="Low complexity" evidence="2">
    <location>
        <begin position="11"/>
        <end position="21"/>
    </location>
</feature>
<feature type="non-terminal residue" evidence="4">
    <location>
        <position position="60"/>
    </location>
</feature>
<name>A0A1V9XGU5_9ACAR</name>
<dbReference type="Pfam" id="PF05030">
    <property type="entry name" value="SSXT"/>
    <property type="match status" value="1"/>
</dbReference>
<evidence type="ECO:0000313" key="4">
    <source>
        <dbReference type="EMBL" id="OQR72754.1"/>
    </source>
</evidence>
<accession>A0A1V9XGU5</accession>
<dbReference type="InParanoid" id="A0A1V9XGU5"/>
<reference evidence="4 5" key="1">
    <citation type="journal article" date="2017" name="Gigascience">
        <title>Draft genome of the honey bee ectoparasitic mite, Tropilaelaps mercedesae, is shaped by the parasitic life history.</title>
        <authorList>
            <person name="Dong X."/>
            <person name="Armstrong S.D."/>
            <person name="Xia D."/>
            <person name="Makepeace B.L."/>
            <person name="Darby A.C."/>
            <person name="Kadowaki T."/>
        </authorList>
    </citation>
    <scope>NUCLEOTIDE SEQUENCE [LARGE SCALE GENOMIC DNA]</scope>
    <source>
        <strain evidence="4">Wuxi-XJTLU</strain>
    </source>
</reference>
<comment type="caution">
    <text evidence="4">The sequence shown here is derived from an EMBL/GenBank/DDBJ whole genome shotgun (WGS) entry which is preliminary data.</text>
</comment>
<dbReference type="Proteomes" id="UP000192247">
    <property type="component" value="Unassembled WGS sequence"/>
</dbReference>
<gene>
    <name evidence="4" type="ORF">BIW11_10184</name>
</gene>
<keyword evidence="5" id="KW-1185">Reference proteome</keyword>
<dbReference type="AlphaFoldDB" id="A0A1V9XGU5"/>
<dbReference type="EMBL" id="MNPL01011112">
    <property type="protein sequence ID" value="OQR72754.1"/>
    <property type="molecule type" value="Genomic_DNA"/>
</dbReference>
<dbReference type="InterPro" id="IPR007726">
    <property type="entry name" value="SS18_N"/>
</dbReference>
<evidence type="ECO:0000313" key="5">
    <source>
        <dbReference type="Proteomes" id="UP000192247"/>
    </source>
</evidence>
<comment type="similarity">
    <text evidence="1">Belongs to the SS18 family.</text>
</comment>
<organism evidence="4 5">
    <name type="scientific">Tropilaelaps mercedesae</name>
    <dbReference type="NCBI Taxonomy" id="418985"/>
    <lineage>
        <taxon>Eukaryota</taxon>
        <taxon>Metazoa</taxon>
        <taxon>Ecdysozoa</taxon>
        <taxon>Arthropoda</taxon>
        <taxon>Chelicerata</taxon>
        <taxon>Arachnida</taxon>
        <taxon>Acari</taxon>
        <taxon>Parasitiformes</taxon>
        <taxon>Mesostigmata</taxon>
        <taxon>Gamasina</taxon>
        <taxon>Dermanyssoidea</taxon>
        <taxon>Laelapidae</taxon>
        <taxon>Tropilaelaps</taxon>
    </lineage>
</organism>
<feature type="domain" description="SS18 N-terminal" evidence="3">
    <location>
        <begin position="25"/>
        <end position="59"/>
    </location>
</feature>
<sequence>MSVASYPNKPGPSSSPGLPGPTQQRPTPNPAQIQRMLDENAQLIQAIADYQAKGKTQECL</sequence>
<dbReference type="OrthoDB" id="10265171at2759"/>
<feature type="compositionally biased region" description="Polar residues" evidence="2">
    <location>
        <begin position="22"/>
        <end position="31"/>
    </location>
</feature>
<feature type="region of interest" description="Disordered" evidence="2">
    <location>
        <begin position="1"/>
        <end position="31"/>
    </location>
</feature>
<evidence type="ECO:0000256" key="1">
    <source>
        <dbReference type="ARBA" id="ARBA00007945"/>
    </source>
</evidence>
<evidence type="ECO:0000259" key="3">
    <source>
        <dbReference type="Pfam" id="PF05030"/>
    </source>
</evidence>